<protein>
    <recommendedName>
        <fullName evidence="3">Reverse transcriptase domain-containing protein</fullName>
    </recommendedName>
</protein>
<keyword evidence="2" id="KW-1185">Reference proteome</keyword>
<accession>A0A6J8E6M9</accession>
<dbReference type="PANTHER" id="PTHR19446">
    <property type="entry name" value="REVERSE TRANSCRIPTASES"/>
    <property type="match status" value="1"/>
</dbReference>
<dbReference type="OrthoDB" id="6243574at2759"/>
<name>A0A6J8E6M9_MYTCO</name>
<reference evidence="1 2" key="1">
    <citation type="submission" date="2020-06" db="EMBL/GenBank/DDBJ databases">
        <authorList>
            <person name="Li R."/>
            <person name="Bekaert M."/>
        </authorList>
    </citation>
    <scope>NUCLEOTIDE SEQUENCE [LARGE SCALE GENOMIC DNA]</scope>
    <source>
        <strain evidence="2">wild</strain>
    </source>
</reference>
<proteinExistence type="predicted"/>
<evidence type="ECO:0000313" key="2">
    <source>
        <dbReference type="Proteomes" id="UP000507470"/>
    </source>
</evidence>
<dbReference type="EMBL" id="CACVKT020008389">
    <property type="protein sequence ID" value="CAC5415242.1"/>
    <property type="molecule type" value="Genomic_DNA"/>
</dbReference>
<dbReference type="AlphaFoldDB" id="A0A6J8E6M9"/>
<sequence length="234" mass="27370">MENGRCKVPKKTWENQLLLFLLIQTNQSNMRNMQTNGESHPRTHRGRRGLVNGWKTNQKTVSSFDKELYDKINKEYIELNNNYKENNGTDQHRDGFDREISKDEVEAAIRRLRTGTAPGPDQQFAKFFRHAGEKFTEAIVTMMNIIWQKGEIPTEWKMADVKFLRKPGKTSYYSSSSYRPISLTCVICKLMERVILERIVVYIEGHRLIDLTQEGFRKKPLNNKCVTPFSPNYS</sequence>
<organism evidence="1 2">
    <name type="scientific">Mytilus coruscus</name>
    <name type="common">Sea mussel</name>
    <dbReference type="NCBI Taxonomy" id="42192"/>
    <lineage>
        <taxon>Eukaryota</taxon>
        <taxon>Metazoa</taxon>
        <taxon>Spiralia</taxon>
        <taxon>Lophotrochozoa</taxon>
        <taxon>Mollusca</taxon>
        <taxon>Bivalvia</taxon>
        <taxon>Autobranchia</taxon>
        <taxon>Pteriomorphia</taxon>
        <taxon>Mytilida</taxon>
        <taxon>Mytiloidea</taxon>
        <taxon>Mytilidae</taxon>
        <taxon>Mytilinae</taxon>
        <taxon>Mytilus</taxon>
    </lineage>
</organism>
<evidence type="ECO:0000313" key="1">
    <source>
        <dbReference type="EMBL" id="CAC5415242.1"/>
    </source>
</evidence>
<gene>
    <name evidence="1" type="ORF">MCOR_47948</name>
</gene>
<evidence type="ECO:0008006" key="3">
    <source>
        <dbReference type="Google" id="ProtNLM"/>
    </source>
</evidence>
<dbReference type="Proteomes" id="UP000507470">
    <property type="component" value="Unassembled WGS sequence"/>
</dbReference>